<keyword evidence="2 7" id="KW-0812">Transmembrane</keyword>
<feature type="domain" description="ABC transporter" evidence="8">
    <location>
        <begin position="335"/>
        <end position="574"/>
    </location>
</feature>
<dbReference type="InterPro" id="IPR027417">
    <property type="entry name" value="P-loop_NTPase"/>
</dbReference>
<keyword evidence="10" id="KW-1185">Reference proteome</keyword>
<evidence type="ECO:0000256" key="7">
    <source>
        <dbReference type="SAM" id="Phobius"/>
    </source>
</evidence>
<evidence type="ECO:0000256" key="1">
    <source>
        <dbReference type="ARBA" id="ARBA00004651"/>
    </source>
</evidence>
<organism evidence="9 10">
    <name type="scientific">Bifidobacterium hapali</name>
    <dbReference type="NCBI Taxonomy" id="1630172"/>
    <lineage>
        <taxon>Bacteria</taxon>
        <taxon>Bacillati</taxon>
        <taxon>Actinomycetota</taxon>
        <taxon>Actinomycetes</taxon>
        <taxon>Bifidobacteriales</taxon>
        <taxon>Bifidobacteriaceae</taxon>
        <taxon>Bifidobacterium</taxon>
    </lineage>
</organism>
<dbReference type="Gene3D" id="3.40.50.300">
    <property type="entry name" value="P-loop containing nucleotide triphosphate hydrolases"/>
    <property type="match status" value="1"/>
</dbReference>
<keyword evidence="3" id="KW-0547">Nucleotide-binding</keyword>
<dbReference type="RefSeq" id="WP_094729580.1">
    <property type="nucleotide sequence ID" value="NZ_MWWY01000021.1"/>
</dbReference>
<dbReference type="InterPro" id="IPR003593">
    <property type="entry name" value="AAA+_ATPase"/>
</dbReference>
<evidence type="ECO:0000256" key="3">
    <source>
        <dbReference type="ARBA" id="ARBA00022741"/>
    </source>
</evidence>
<comment type="subcellular location">
    <subcellularLocation>
        <location evidence="1">Cell membrane</location>
        <topology evidence="1">Multi-pass membrane protein</topology>
    </subcellularLocation>
</comment>
<feature type="transmembrane region" description="Helical" evidence="7">
    <location>
        <begin position="48"/>
        <end position="67"/>
    </location>
</feature>
<gene>
    <name evidence="9" type="ORF">BHAP_0937</name>
</gene>
<dbReference type="SUPFAM" id="SSF90123">
    <property type="entry name" value="ABC transporter transmembrane region"/>
    <property type="match status" value="1"/>
</dbReference>
<dbReference type="InterPro" id="IPR017871">
    <property type="entry name" value="ABC_transporter-like_CS"/>
</dbReference>
<evidence type="ECO:0000313" key="10">
    <source>
        <dbReference type="Proteomes" id="UP000216074"/>
    </source>
</evidence>
<comment type="caution">
    <text evidence="9">The sequence shown here is derived from an EMBL/GenBank/DDBJ whole genome shotgun (WGS) entry which is preliminary data.</text>
</comment>
<dbReference type="PROSITE" id="PS50893">
    <property type="entry name" value="ABC_TRANSPORTER_2"/>
    <property type="match status" value="1"/>
</dbReference>
<dbReference type="PANTHER" id="PTHR24221:SF654">
    <property type="entry name" value="ATP-BINDING CASSETTE SUB-FAMILY B MEMBER 6"/>
    <property type="match status" value="1"/>
</dbReference>
<evidence type="ECO:0000256" key="5">
    <source>
        <dbReference type="ARBA" id="ARBA00022989"/>
    </source>
</evidence>
<dbReference type="InterPro" id="IPR039421">
    <property type="entry name" value="Type_1_exporter"/>
</dbReference>
<dbReference type="InterPro" id="IPR003439">
    <property type="entry name" value="ABC_transporter-like_ATP-bd"/>
</dbReference>
<dbReference type="InterPro" id="IPR036640">
    <property type="entry name" value="ABC1_TM_sf"/>
</dbReference>
<keyword evidence="5 7" id="KW-1133">Transmembrane helix</keyword>
<dbReference type="Gene3D" id="1.20.1560.10">
    <property type="entry name" value="ABC transporter type 1, transmembrane domain"/>
    <property type="match status" value="1"/>
</dbReference>
<dbReference type="OrthoDB" id="7875923at2"/>
<evidence type="ECO:0000313" key="9">
    <source>
        <dbReference type="EMBL" id="OZG64476.1"/>
    </source>
</evidence>
<keyword evidence="4 9" id="KW-0067">ATP-binding</keyword>
<evidence type="ECO:0000256" key="6">
    <source>
        <dbReference type="ARBA" id="ARBA00023136"/>
    </source>
</evidence>
<dbReference type="AlphaFoldDB" id="A0A261G0E2"/>
<dbReference type="Pfam" id="PF00005">
    <property type="entry name" value="ABC_tran"/>
    <property type="match status" value="1"/>
</dbReference>
<dbReference type="SUPFAM" id="SSF52540">
    <property type="entry name" value="P-loop containing nucleoside triphosphate hydrolases"/>
    <property type="match status" value="1"/>
</dbReference>
<dbReference type="GO" id="GO:0034040">
    <property type="term" value="F:ATPase-coupled lipid transmembrane transporter activity"/>
    <property type="evidence" value="ECO:0007669"/>
    <property type="project" value="TreeGrafter"/>
</dbReference>
<dbReference type="EMBL" id="MWWY01000021">
    <property type="protein sequence ID" value="OZG64476.1"/>
    <property type="molecule type" value="Genomic_DNA"/>
</dbReference>
<dbReference type="GO" id="GO:0005524">
    <property type="term" value="F:ATP binding"/>
    <property type="evidence" value="ECO:0007669"/>
    <property type="project" value="UniProtKB-KW"/>
</dbReference>
<dbReference type="PROSITE" id="PS00211">
    <property type="entry name" value="ABC_TRANSPORTER_1"/>
    <property type="match status" value="1"/>
</dbReference>
<accession>A0A261G0E2</accession>
<dbReference type="Proteomes" id="UP000216074">
    <property type="component" value="Unassembled WGS sequence"/>
</dbReference>
<protein>
    <submittedName>
        <fullName evidence="9">ABC transporter ATP-binding protein</fullName>
    </submittedName>
</protein>
<name>A0A261G0E2_9BIFI</name>
<dbReference type="GO" id="GO:0005886">
    <property type="term" value="C:plasma membrane"/>
    <property type="evidence" value="ECO:0007669"/>
    <property type="project" value="UniProtKB-SubCell"/>
</dbReference>
<feature type="transmembrane region" description="Helical" evidence="7">
    <location>
        <begin position="12"/>
        <end position="36"/>
    </location>
</feature>
<dbReference type="SMART" id="SM00382">
    <property type="entry name" value="AAA"/>
    <property type="match status" value="1"/>
</dbReference>
<reference evidence="9 10" key="1">
    <citation type="journal article" date="2017" name="BMC Genomics">
        <title>Comparative genomic and phylogenomic analyses of the Bifidobacteriaceae family.</title>
        <authorList>
            <person name="Lugli G.A."/>
            <person name="Milani C."/>
            <person name="Turroni F."/>
            <person name="Duranti S."/>
            <person name="Mancabelli L."/>
            <person name="Mangifesta M."/>
            <person name="Ferrario C."/>
            <person name="Modesto M."/>
            <person name="Mattarelli P."/>
            <person name="Jiri K."/>
            <person name="van Sinderen D."/>
            <person name="Ventura M."/>
        </authorList>
    </citation>
    <scope>NUCLEOTIDE SEQUENCE [LARGE SCALE GENOMIC DNA]</scope>
    <source>
        <strain evidence="9 10">DSM 100202</strain>
    </source>
</reference>
<feature type="transmembrane region" description="Helical" evidence="7">
    <location>
        <begin position="127"/>
        <end position="150"/>
    </location>
</feature>
<evidence type="ECO:0000259" key="8">
    <source>
        <dbReference type="PROSITE" id="PS50893"/>
    </source>
</evidence>
<keyword evidence="6 7" id="KW-0472">Membrane</keyword>
<dbReference type="GO" id="GO:0016887">
    <property type="term" value="F:ATP hydrolysis activity"/>
    <property type="evidence" value="ECO:0007669"/>
    <property type="project" value="InterPro"/>
</dbReference>
<proteinExistence type="predicted"/>
<evidence type="ECO:0000256" key="4">
    <source>
        <dbReference type="ARBA" id="ARBA00022840"/>
    </source>
</evidence>
<dbReference type="PANTHER" id="PTHR24221">
    <property type="entry name" value="ATP-BINDING CASSETTE SUB-FAMILY B"/>
    <property type="match status" value="1"/>
</dbReference>
<feature type="transmembrane region" description="Helical" evidence="7">
    <location>
        <begin position="236"/>
        <end position="260"/>
    </location>
</feature>
<evidence type="ECO:0000256" key="2">
    <source>
        <dbReference type="ARBA" id="ARBA00022692"/>
    </source>
</evidence>
<sequence length="581" mass="63915">MEYKNAYNNAPIQTIVSTVLNFLVALIPSAQTILVAKLTSALNNNDTSTALLLGCIVGILVAGYLSIQQIDYTLQRMLQSAIIEKAHSQLNLEYARLEPIHIIRSDISNAGQAAREAINSSKLGMQIVALQSVLFAITVCCSLLITIWSISPLSSAFIFTCLLPLSIATMIYAKKEGSYWDKISACTRQAQYRESVLSGQSTASELSLYDSQHCMAEWANSNRSTIRKLFTKLDKFSILTDGIAGLCSIVLLSCALLTMISTGADTASIAGGIVGVLSGIGATSNVGYALGELLSSSNAVSAYMRFINIVEDCCNTTAIPDVAQQQEIICEDDYISIENMSAYYPDQQEPSISDISFTVKRGEIVGFVGENGAGKTTTIKGLLGMIENKCDRCTIYGHDFRTMGYEQRHQFISVLTQDYGRYELTVRENLLLGIQGKEVSDGALWEALRQAHGDTMVKNMPNGLDTQLGNQWNGQGLSGGEWQRLALARLILRDSPIRIFDEATSNIDAQTEESIFEEIKKDSHEYATIIISHRAWTLRNADRIYVFHNGHIIESGSYCNLSKKGTYFSELFSSQKHIEEM</sequence>